<comment type="similarity">
    <text evidence="1 4">Belongs to the AAA ATPase family.</text>
</comment>
<keyword evidence="7" id="KW-1185">Reference proteome</keyword>
<protein>
    <recommendedName>
        <fullName evidence="5">AAA+ ATPase domain-containing protein</fullName>
    </recommendedName>
</protein>
<dbReference type="PANTHER" id="PTHR23077">
    <property type="entry name" value="AAA-FAMILY ATPASE"/>
    <property type="match status" value="1"/>
</dbReference>
<dbReference type="Proteomes" id="UP001159364">
    <property type="component" value="Linkage Group LG11"/>
</dbReference>
<evidence type="ECO:0000256" key="4">
    <source>
        <dbReference type="RuleBase" id="RU003651"/>
    </source>
</evidence>
<evidence type="ECO:0000256" key="1">
    <source>
        <dbReference type="ARBA" id="ARBA00006914"/>
    </source>
</evidence>
<dbReference type="GO" id="GO:0005524">
    <property type="term" value="F:ATP binding"/>
    <property type="evidence" value="ECO:0007669"/>
    <property type="project" value="UniProtKB-KW"/>
</dbReference>
<evidence type="ECO:0000313" key="7">
    <source>
        <dbReference type="Proteomes" id="UP001159364"/>
    </source>
</evidence>
<dbReference type="Gene3D" id="3.40.50.300">
    <property type="entry name" value="P-loop containing nucleotide triphosphate hydrolases"/>
    <property type="match status" value="2"/>
</dbReference>
<dbReference type="PANTHER" id="PTHR23077:SF117">
    <property type="entry name" value="AAA+ ATPASE DOMAIN-CONTAINING PROTEIN"/>
    <property type="match status" value="1"/>
</dbReference>
<evidence type="ECO:0000259" key="5">
    <source>
        <dbReference type="SMART" id="SM00382"/>
    </source>
</evidence>
<dbReference type="PROSITE" id="PS00674">
    <property type="entry name" value="AAA"/>
    <property type="match status" value="1"/>
</dbReference>
<dbReference type="FunFam" id="3.40.50.300:FF:001439">
    <property type="entry name" value="Cell division control protein 48 homolog B"/>
    <property type="match status" value="1"/>
</dbReference>
<dbReference type="GO" id="GO:0016887">
    <property type="term" value="F:ATP hydrolysis activity"/>
    <property type="evidence" value="ECO:0007669"/>
    <property type="project" value="InterPro"/>
</dbReference>
<dbReference type="FunFam" id="1.10.8.60:FF:000038">
    <property type="entry name" value="spermatogenesis-associated protein 5-like protein 1"/>
    <property type="match status" value="1"/>
</dbReference>
<dbReference type="InterPro" id="IPR050168">
    <property type="entry name" value="AAA_ATPase_domain"/>
</dbReference>
<dbReference type="InterPro" id="IPR041569">
    <property type="entry name" value="AAA_lid_3"/>
</dbReference>
<dbReference type="InterPro" id="IPR003960">
    <property type="entry name" value="ATPase_AAA_CS"/>
</dbReference>
<dbReference type="FunFam" id="3.40.50.300:FF:001107">
    <property type="entry name" value="Cell division control protein 48-B-like protein"/>
    <property type="match status" value="1"/>
</dbReference>
<evidence type="ECO:0000313" key="6">
    <source>
        <dbReference type="EMBL" id="KAJ8749913.1"/>
    </source>
</evidence>
<organism evidence="6 7">
    <name type="scientific">Erythroxylum novogranatense</name>
    <dbReference type="NCBI Taxonomy" id="1862640"/>
    <lineage>
        <taxon>Eukaryota</taxon>
        <taxon>Viridiplantae</taxon>
        <taxon>Streptophyta</taxon>
        <taxon>Embryophyta</taxon>
        <taxon>Tracheophyta</taxon>
        <taxon>Spermatophyta</taxon>
        <taxon>Magnoliopsida</taxon>
        <taxon>eudicotyledons</taxon>
        <taxon>Gunneridae</taxon>
        <taxon>Pentapetalae</taxon>
        <taxon>rosids</taxon>
        <taxon>fabids</taxon>
        <taxon>Malpighiales</taxon>
        <taxon>Erythroxylaceae</taxon>
        <taxon>Erythroxylum</taxon>
    </lineage>
</organism>
<dbReference type="Gene3D" id="1.10.8.60">
    <property type="match status" value="2"/>
</dbReference>
<keyword evidence="3 4" id="KW-0067">ATP-binding</keyword>
<dbReference type="InterPro" id="IPR003959">
    <property type="entry name" value="ATPase_AAA_core"/>
</dbReference>
<evidence type="ECO:0000256" key="2">
    <source>
        <dbReference type="ARBA" id="ARBA00022741"/>
    </source>
</evidence>
<reference evidence="6 7" key="1">
    <citation type="submission" date="2021-09" db="EMBL/GenBank/DDBJ databases">
        <title>Genomic insights and catalytic innovation underlie evolution of tropane alkaloids biosynthesis.</title>
        <authorList>
            <person name="Wang Y.-J."/>
            <person name="Tian T."/>
            <person name="Huang J.-P."/>
            <person name="Huang S.-X."/>
        </authorList>
    </citation>
    <scope>NUCLEOTIDE SEQUENCE [LARGE SCALE GENOMIC DNA]</scope>
    <source>
        <strain evidence="6">KIB-2018</strain>
        <tissue evidence="6">Leaf</tissue>
    </source>
</reference>
<keyword evidence="2 4" id="KW-0547">Nucleotide-binding</keyword>
<dbReference type="CDD" id="cd19511">
    <property type="entry name" value="RecA-like_CDC48_r2-like"/>
    <property type="match status" value="1"/>
</dbReference>
<dbReference type="InterPro" id="IPR027417">
    <property type="entry name" value="P-loop_NTPase"/>
</dbReference>
<gene>
    <name evidence="6" type="ORF">K2173_013828</name>
</gene>
<dbReference type="SMART" id="SM00382">
    <property type="entry name" value="AAA"/>
    <property type="match status" value="2"/>
</dbReference>
<proteinExistence type="inferred from homology"/>
<comment type="caution">
    <text evidence="6">The sequence shown here is derived from an EMBL/GenBank/DDBJ whole genome shotgun (WGS) entry which is preliminary data.</text>
</comment>
<feature type="domain" description="AAA+ ATPase" evidence="5">
    <location>
        <begin position="59"/>
        <end position="202"/>
    </location>
</feature>
<dbReference type="InterPro" id="IPR003593">
    <property type="entry name" value="AAA+_ATPase"/>
</dbReference>
<dbReference type="Pfam" id="PF00004">
    <property type="entry name" value="AAA"/>
    <property type="match status" value="2"/>
</dbReference>
<dbReference type="AlphaFoldDB" id="A0AAV8SCZ5"/>
<dbReference type="Pfam" id="PF17862">
    <property type="entry name" value="AAA_lid_3"/>
    <property type="match status" value="2"/>
</dbReference>
<feature type="domain" description="AAA+ ATPase" evidence="5">
    <location>
        <begin position="329"/>
        <end position="467"/>
    </location>
</feature>
<dbReference type="SUPFAM" id="SSF52540">
    <property type="entry name" value="P-loop containing nucleoside triphosphate hydrolases"/>
    <property type="match status" value="2"/>
</dbReference>
<evidence type="ECO:0000256" key="3">
    <source>
        <dbReference type="ARBA" id="ARBA00022840"/>
    </source>
</evidence>
<accession>A0AAV8SCZ5</accession>
<sequence length="570" mass="62041">MEKAVQICSTSSNRTITNGNEWKAEEVIGGNRLALEALRELIVYPLVYSSEALKLGLSWPRGLLLYGPPGTGKTSLVRAVVHECGANLTVISPHSVHRAGAGESEKILREAFSEASSHATFDRASVVFIDEIDVLCPRRDSRREQDVRLAAQLSALIDVAKPSATSLGRVVVVASTNRRDSIDPALRRSGRFDNEVEVTAPTEEERYQILKLYTRKQPLDPNVDLRAIAASCNGFVGADLEALCREATLSAVKSSDGDVASSIPCLTMEDWKHARHVVPPSITRGVTVEVPKVSWDDIGGLNDLKKKMKQAVEWPIKHSAAFSRLGISPIRGVLLHGPSGCSKTTIAKAAANGSQASLFCLSGADLYSMYVGEGEALLRNTFQRARLAAPSIIFLDEADVVASRRGKSSSNSTVGERLLSTLLTEMDGLEDAKGILVLAATNRPQAIDPALMRPGRFDLVLYVPPPDLGARYEIIQIHVRKMKLSEDVDLRRLAEDTELFTGAELEGLCKESAIAALRENMSATVVCNRHFQAAKRLLKPALTRDDVEKYASFMKSQSVSYSEFSSRKSG</sequence>
<name>A0AAV8SCZ5_9ROSI</name>
<dbReference type="EMBL" id="JAIWQS010000011">
    <property type="protein sequence ID" value="KAJ8749913.1"/>
    <property type="molecule type" value="Genomic_DNA"/>
</dbReference>